<dbReference type="EMBL" id="GFAC01007980">
    <property type="protein sequence ID" value="JAT91208.1"/>
    <property type="molecule type" value="mRNA"/>
</dbReference>
<accession>A0A1E1WW40</accession>
<dbReference type="AlphaFoldDB" id="A0A1E1WW40"/>
<evidence type="ECO:0000313" key="1">
    <source>
        <dbReference type="EMBL" id="JAT91208.1"/>
    </source>
</evidence>
<reference evidence="1" key="1">
    <citation type="journal article" date="2017" name="Front. Cell. Infect. Microbiol.">
        <title>The Distinct Transcriptional Response of the Midgut of Amblyomma sculptum and Amblyomma aureolatum Ticks to Rickettsia rickettsii Correlates to Their Differences in Susceptibility to Infection.</title>
        <authorList>
            <person name="Martins L.A."/>
            <person name="Galletti M.F.B.M."/>
            <person name="Ribeiro J.M."/>
            <person name="Fujita A."/>
            <person name="Costa F.B."/>
            <person name="Labruna M.B."/>
            <person name="Daffre S."/>
            <person name="Fogaca A.C."/>
        </authorList>
    </citation>
    <scope>NUCLEOTIDE SEQUENCE</scope>
</reference>
<name>A0A1E1WW40_9ACAR</name>
<feature type="non-terminal residue" evidence="1">
    <location>
        <position position="1"/>
    </location>
</feature>
<sequence length="142" mass="16960">LFVSRTNYCSLVWLTTTKTNIEKISLLQKKAIRHIANLEYLTHTRQAFQRYNVVKIQDMYEFRILLSYYYSSGFKSMVEGTALLKENTHSVNTRNTDKWLVPFFRTDYKLQTLEYILPTILNKYNDIKKPAKTTLRRLFVMT</sequence>
<protein>
    <submittedName>
        <fullName evidence="1">Putative tick transposon</fullName>
    </submittedName>
</protein>
<proteinExistence type="evidence at transcript level"/>
<organism evidence="1">
    <name type="scientific">Amblyomma aureolatum</name>
    <dbReference type="NCBI Taxonomy" id="187763"/>
    <lineage>
        <taxon>Eukaryota</taxon>
        <taxon>Metazoa</taxon>
        <taxon>Ecdysozoa</taxon>
        <taxon>Arthropoda</taxon>
        <taxon>Chelicerata</taxon>
        <taxon>Arachnida</taxon>
        <taxon>Acari</taxon>
        <taxon>Parasitiformes</taxon>
        <taxon>Ixodida</taxon>
        <taxon>Ixodoidea</taxon>
        <taxon>Ixodidae</taxon>
        <taxon>Amblyomminae</taxon>
        <taxon>Amblyomma</taxon>
    </lineage>
</organism>